<organism evidence="1">
    <name type="scientific">Gibberella zeae</name>
    <name type="common">Wheat head blight fungus</name>
    <name type="synonym">Fusarium graminearum</name>
    <dbReference type="NCBI Taxonomy" id="5518"/>
    <lineage>
        <taxon>Eukaryota</taxon>
        <taxon>Fungi</taxon>
        <taxon>Dikarya</taxon>
        <taxon>Ascomycota</taxon>
        <taxon>Pezizomycotina</taxon>
        <taxon>Sordariomycetes</taxon>
        <taxon>Hypocreomycetidae</taxon>
        <taxon>Hypocreales</taxon>
        <taxon>Nectriaceae</taxon>
        <taxon>Fusarium</taxon>
    </lineage>
</organism>
<dbReference type="AlphaFoldDB" id="A0A4U9F845"/>
<dbReference type="EMBL" id="CAAKMV010000124">
    <property type="protein sequence ID" value="VIO56496.1"/>
    <property type="molecule type" value="Genomic_DNA"/>
</dbReference>
<proteinExistence type="predicted"/>
<evidence type="ECO:0000313" key="1">
    <source>
        <dbReference type="EMBL" id="VIO56496.1"/>
    </source>
</evidence>
<sequence length="69" mass="7604">MILGREESEALSSSLVERVNSEGPSKRRTGARDLITSRDWQQGLIGEGVQIYGGSNQSGRLLIMDRADR</sequence>
<reference evidence="1" key="1">
    <citation type="submission" date="2019-04" db="EMBL/GenBank/DDBJ databases">
        <authorList>
            <person name="Melise S."/>
            <person name="Noan J."/>
            <person name="Okalmin O."/>
        </authorList>
    </citation>
    <scope>NUCLEOTIDE SEQUENCE</scope>
    <source>
        <strain evidence="1">FN9</strain>
    </source>
</reference>
<protein>
    <submittedName>
        <fullName evidence="1">Uncharacterized protein</fullName>
    </submittedName>
</protein>
<gene>
    <name evidence="1" type="ORF">FUG_LOCUS211641</name>
</gene>
<accession>A0A4U9F845</accession>
<name>A0A4U9F845_GIBZA</name>